<organism evidence="2">
    <name type="scientific">Amphimedon queenslandica</name>
    <name type="common">Sponge</name>
    <dbReference type="NCBI Taxonomy" id="400682"/>
    <lineage>
        <taxon>Eukaryota</taxon>
        <taxon>Metazoa</taxon>
        <taxon>Porifera</taxon>
        <taxon>Demospongiae</taxon>
        <taxon>Heteroscleromorpha</taxon>
        <taxon>Haplosclerida</taxon>
        <taxon>Niphatidae</taxon>
        <taxon>Amphimedon</taxon>
    </lineage>
</organism>
<reference evidence="2" key="1">
    <citation type="submission" date="2017-05" db="UniProtKB">
        <authorList>
            <consortium name="EnsemblMetazoa"/>
        </authorList>
    </citation>
    <scope>IDENTIFICATION</scope>
</reference>
<dbReference type="AlphaFoldDB" id="A0A1X7VPJ9"/>
<sequence length="60" mass="6567">MTDRGDTSDHTPPYAPSTHKGTSWTMSITTMTRSTKQMKTLCGAGARYDSLQRGGLPHCH</sequence>
<evidence type="ECO:0000256" key="1">
    <source>
        <dbReference type="SAM" id="MobiDB-lite"/>
    </source>
</evidence>
<name>A0A1X7VPJ9_AMPQE</name>
<feature type="region of interest" description="Disordered" evidence="1">
    <location>
        <begin position="1"/>
        <end position="23"/>
    </location>
</feature>
<proteinExistence type="predicted"/>
<evidence type="ECO:0000313" key="2">
    <source>
        <dbReference type="EnsemblMetazoa" id="Aqu2.1.41814_001"/>
    </source>
</evidence>
<accession>A0A1X7VPJ9</accession>
<dbReference type="EnsemblMetazoa" id="Aqu2.1.41814_001">
    <property type="protein sequence ID" value="Aqu2.1.41814_001"/>
    <property type="gene ID" value="Aqu2.1.41814"/>
</dbReference>
<protein>
    <submittedName>
        <fullName evidence="2">Uncharacterized protein</fullName>
    </submittedName>
</protein>
<dbReference type="InParanoid" id="A0A1X7VPJ9"/>